<accession>A0ACA9K8X4</accession>
<name>A0ACA9K8X4_9GLOM</name>
<keyword evidence="2" id="KW-1185">Reference proteome</keyword>
<reference evidence="1" key="1">
    <citation type="submission" date="2021-06" db="EMBL/GenBank/DDBJ databases">
        <authorList>
            <person name="Kallberg Y."/>
            <person name="Tangrot J."/>
            <person name="Rosling A."/>
        </authorList>
    </citation>
    <scope>NUCLEOTIDE SEQUENCE</scope>
    <source>
        <strain evidence="1">28 12/20/2015</strain>
    </source>
</reference>
<evidence type="ECO:0000313" key="2">
    <source>
        <dbReference type="Proteomes" id="UP000789366"/>
    </source>
</evidence>
<sequence length="515" mass="59214">MIPNFIHFGESSYAGIPQCYKPKNNQIQLEVNSNCVKTFWNTYLTESESNTNAHEKPELTQEISNNNNCGINNQTSGCENINELSDDIVSDDFDSCRVHAFKSADINIDNVEPVTYQINNFEDLGKNKMMTPILRKRKLNIITVDTNVHLLIEPYSKLIFSLQEHHVEEDSQQERHLIEMLKWSVVDRDIFIEVGWKYNRMDKISLPRIKFNLVAAVLKNHRDQKLHFSAIILKELKDKKKLEDSDIGWLTFPMFIGDLFRKQSNYYDLDVLTVVTAISAVSLYKPTPSCGLGSLPSENHIKIELWSKILSIAISLQHSKFLPVWGLQHLIPGNASCGSSRSDFSAIITNQNDSQFAFFLVEFERDGFESPHEFNRILPSLHNPSEDEVNQVRLHIGLVNAATIHLSVLEPIYNEEEKSLIYIKHENIFSFNLQTQNPGVNIENSLKLITYIRETICADGMQIWSLLERQPVKYNYKLKSALPKLPNEAVKSRSYSTKFTPISKRQKYIPSFVKD</sequence>
<dbReference type="EMBL" id="CAJVPW010000585">
    <property type="protein sequence ID" value="CAG8459178.1"/>
    <property type="molecule type" value="Genomic_DNA"/>
</dbReference>
<protein>
    <submittedName>
        <fullName evidence="1">13137_t:CDS:1</fullName>
    </submittedName>
</protein>
<evidence type="ECO:0000313" key="1">
    <source>
        <dbReference type="EMBL" id="CAG8459178.1"/>
    </source>
</evidence>
<gene>
    <name evidence="1" type="ORF">SPELUC_LOCUS1178</name>
</gene>
<comment type="caution">
    <text evidence="1">The sequence shown here is derived from an EMBL/GenBank/DDBJ whole genome shotgun (WGS) entry which is preliminary data.</text>
</comment>
<proteinExistence type="predicted"/>
<organism evidence="1 2">
    <name type="scientific">Cetraspora pellucida</name>
    <dbReference type="NCBI Taxonomy" id="1433469"/>
    <lineage>
        <taxon>Eukaryota</taxon>
        <taxon>Fungi</taxon>
        <taxon>Fungi incertae sedis</taxon>
        <taxon>Mucoromycota</taxon>
        <taxon>Glomeromycotina</taxon>
        <taxon>Glomeromycetes</taxon>
        <taxon>Diversisporales</taxon>
        <taxon>Gigasporaceae</taxon>
        <taxon>Cetraspora</taxon>
    </lineage>
</organism>
<dbReference type="Proteomes" id="UP000789366">
    <property type="component" value="Unassembled WGS sequence"/>
</dbReference>